<keyword evidence="1" id="KW-0349">Heme</keyword>
<name>A0A382SG72_9ZZZZ</name>
<evidence type="ECO:0000256" key="1">
    <source>
        <dbReference type="ARBA" id="ARBA00022617"/>
    </source>
</evidence>
<sequence>MIYSESIHHHLSLFCFKLILLISLFVLFISITSVQAEPKLEIRQTLEKTSVITGEELRGTVYIKNSGDEPLKIRGVSSSCGCTTLRLKQRIVLPEKEVELRFFIDTRGKLGLIEKTITLHTNATDSPHIETMHFHALPSGMKGADTQAIFDPPCASCHLDSGVGKSKEALYKAICAMCHQAGKFNLKNPQALYTMIYDGNPHIGMPGYGEYLTEKQIESLIPFLSNK</sequence>
<gene>
    <name evidence="5" type="ORF">METZ01_LOCUS361416</name>
</gene>
<dbReference type="EMBL" id="UINC01128660">
    <property type="protein sequence ID" value="SVD08562.1"/>
    <property type="molecule type" value="Genomic_DNA"/>
</dbReference>
<dbReference type="InterPro" id="IPR009056">
    <property type="entry name" value="Cyt_c-like_dom"/>
</dbReference>
<proteinExistence type="predicted"/>
<dbReference type="Gene3D" id="1.10.760.10">
    <property type="entry name" value="Cytochrome c-like domain"/>
    <property type="match status" value="1"/>
</dbReference>
<dbReference type="Pfam" id="PF07610">
    <property type="entry name" value="DUF1573"/>
    <property type="match status" value="1"/>
</dbReference>
<dbReference type="Pfam" id="PF13442">
    <property type="entry name" value="Cytochrome_CBB3"/>
    <property type="match status" value="1"/>
</dbReference>
<dbReference type="AlphaFoldDB" id="A0A382SG72"/>
<dbReference type="PROSITE" id="PS51007">
    <property type="entry name" value="CYTC"/>
    <property type="match status" value="1"/>
</dbReference>
<dbReference type="Gene3D" id="2.60.40.10">
    <property type="entry name" value="Immunoglobulins"/>
    <property type="match status" value="1"/>
</dbReference>
<reference evidence="5" key="1">
    <citation type="submission" date="2018-05" db="EMBL/GenBank/DDBJ databases">
        <authorList>
            <person name="Lanie J.A."/>
            <person name="Ng W.-L."/>
            <person name="Kazmierczak K.M."/>
            <person name="Andrzejewski T.M."/>
            <person name="Davidsen T.M."/>
            <person name="Wayne K.J."/>
            <person name="Tettelin H."/>
            <person name="Glass J.I."/>
            <person name="Rusch D."/>
            <person name="Podicherti R."/>
            <person name="Tsui H.-C.T."/>
            <person name="Winkler M.E."/>
        </authorList>
    </citation>
    <scope>NUCLEOTIDE SEQUENCE</scope>
</reference>
<dbReference type="GO" id="GO:0020037">
    <property type="term" value="F:heme binding"/>
    <property type="evidence" value="ECO:0007669"/>
    <property type="project" value="InterPro"/>
</dbReference>
<evidence type="ECO:0000313" key="5">
    <source>
        <dbReference type="EMBL" id="SVD08562.1"/>
    </source>
</evidence>
<evidence type="ECO:0000256" key="2">
    <source>
        <dbReference type="ARBA" id="ARBA00022723"/>
    </source>
</evidence>
<evidence type="ECO:0000256" key="3">
    <source>
        <dbReference type="ARBA" id="ARBA00023004"/>
    </source>
</evidence>
<dbReference type="InterPro" id="IPR013783">
    <property type="entry name" value="Ig-like_fold"/>
</dbReference>
<protein>
    <recommendedName>
        <fullName evidence="4">Cytochrome c domain-containing protein</fullName>
    </recommendedName>
</protein>
<dbReference type="InterPro" id="IPR036909">
    <property type="entry name" value="Cyt_c-like_dom_sf"/>
</dbReference>
<keyword evidence="3" id="KW-0408">Iron</keyword>
<feature type="domain" description="Cytochrome c" evidence="4">
    <location>
        <begin position="141"/>
        <end position="227"/>
    </location>
</feature>
<dbReference type="GO" id="GO:0009055">
    <property type="term" value="F:electron transfer activity"/>
    <property type="evidence" value="ECO:0007669"/>
    <property type="project" value="InterPro"/>
</dbReference>
<dbReference type="InterPro" id="IPR011467">
    <property type="entry name" value="DUF1573"/>
</dbReference>
<keyword evidence="2" id="KW-0479">Metal-binding</keyword>
<accession>A0A382SG72</accession>
<evidence type="ECO:0000259" key="4">
    <source>
        <dbReference type="PROSITE" id="PS51007"/>
    </source>
</evidence>
<organism evidence="5">
    <name type="scientific">marine metagenome</name>
    <dbReference type="NCBI Taxonomy" id="408172"/>
    <lineage>
        <taxon>unclassified sequences</taxon>
        <taxon>metagenomes</taxon>
        <taxon>ecological metagenomes</taxon>
    </lineage>
</organism>
<dbReference type="SUPFAM" id="SSF46626">
    <property type="entry name" value="Cytochrome c"/>
    <property type="match status" value="1"/>
</dbReference>
<dbReference type="GO" id="GO:0046872">
    <property type="term" value="F:metal ion binding"/>
    <property type="evidence" value="ECO:0007669"/>
    <property type="project" value="UniProtKB-KW"/>
</dbReference>